<keyword evidence="2" id="KW-1185">Reference proteome</keyword>
<evidence type="ECO:0000313" key="1">
    <source>
        <dbReference type="EMBL" id="KAK3243334.1"/>
    </source>
</evidence>
<organism evidence="1 2">
    <name type="scientific">Cymbomonas tetramitiformis</name>
    <dbReference type="NCBI Taxonomy" id="36881"/>
    <lineage>
        <taxon>Eukaryota</taxon>
        <taxon>Viridiplantae</taxon>
        <taxon>Chlorophyta</taxon>
        <taxon>Pyramimonadophyceae</taxon>
        <taxon>Pyramimonadales</taxon>
        <taxon>Pyramimonadaceae</taxon>
        <taxon>Cymbomonas</taxon>
    </lineage>
</organism>
<dbReference type="AlphaFoldDB" id="A0AAE0BWL5"/>
<name>A0AAE0BWL5_9CHLO</name>
<dbReference type="Proteomes" id="UP001190700">
    <property type="component" value="Unassembled WGS sequence"/>
</dbReference>
<sequence length="81" mass="8998">MKHGNVHITGNAVFGNVEMQGFRMATIQRNIPEERNAVKQLQKRWTADLKKRVEKSATLKAAFEATVVKAQPKGGTRNAPP</sequence>
<proteinExistence type="predicted"/>
<accession>A0AAE0BWL5</accession>
<reference evidence="1 2" key="1">
    <citation type="journal article" date="2015" name="Genome Biol. Evol.">
        <title>Comparative Genomics of a Bacterivorous Green Alga Reveals Evolutionary Causalities and Consequences of Phago-Mixotrophic Mode of Nutrition.</title>
        <authorList>
            <person name="Burns J.A."/>
            <person name="Paasch A."/>
            <person name="Narechania A."/>
            <person name="Kim E."/>
        </authorList>
    </citation>
    <scope>NUCLEOTIDE SEQUENCE [LARGE SCALE GENOMIC DNA]</scope>
    <source>
        <strain evidence="1 2">PLY_AMNH</strain>
    </source>
</reference>
<dbReference type="EMBL" id="LGRX02032949">
    <property type="protein sequence ID" value="KAK3243334.1"/>
    <property type="molecule type" value="Genomic_DNA"/>
</dbReference>
<gene>
    <name evidence="1" type="ORF">CYMTET_47004</name>
</gene>
<comment type="caution">
    <text evidence="1">The sequence shown here is derived from an EMBL/GenBank/DDBJ whole genome shotgun (WGS) entry which is preliminary data.</text>
</comment>
<evidence type="ECO:0000313" key="2">
    <source>
        <dbReference type="Proteomes" id="UP001190700"/>
    </source>
</evidence>
<protein>
    <submittedName>
        <fullName evidence="1">Uncharacterized protein</fullName>
    </submittedName>
</protein>